<dbReference type="SUPFAM" id="SSF103647">
    <property type="entry name" value="TSP type-3 repeat"/>
    <property type="match status" value="1"/>
</dbReference>
<dbReference type="InterPro" id="IPR024079">
    <property type="entry name" value="MetalloPept_cat_dom_sf"/>
</dbReference>
<gene>
    <name evidence="5" type="ORF">dnl_10150</name>
</gene>
<name>A0A975GF36_9BACT</name>
<proteinExistence type="predicted"/>
<protein>
    <submittedName>
        <fullName evidence="5">Peptidase M12 domain-containing protein, immunoglobulin-like fold-containing</fullName>
    </submittedName>
</protein>
<dbReference type="GO" id="GO:0005509">
    <property type="term" value="F:calcium ion binding"/>
    <property type="evidence" value="ECO:0007669"/>
    <property type="project" value="InterPro"/>
</dbReference>
<dbReference type="SUPFAM" id="SSF49299">
    <property type="entry name" value="PKD domain"/>
    <property type="match status" value="1"/>
</dbReference>
<sequence length="1179" mass="132061">MKQLRIYKKTGSLALLFIAIIFFSYPAYAEYVGNPAYPTETTGGSNQNGEQAIEMKCDISGNTGTFYVSFVYALSFPPGTLYLTEGSPTGNLVESKSVTNFPAMIIFEHTFNHTGTKTYYASYVYDSNNFMLWTGKLQVTYDSGTVNSDPANLVLDIDSLTVPSAGNSYYLTISNNGDETLYWNTQNAPDWVNLYQSNGSVSGGDDLSLQISIDQNTDTVTRTCNIKFSNNYNASDYEYLRINQEGTQIVSRPADLQLQNTNLSASSEGGNYSLKILNNGEDTLLWNAQNVPVEVTLSQPNGSITGNNNSEIKVYIPQNASSESKVYSIKFVNSNDSSDYDYLEINQEGQIVGTPKIEINHTEFNLKQSNNTQIDVLVAYTPKAKDTVNDINSLVEKSIELTNETYKNNNIPLELNLVHIYEENYTELNYIGKILWRLKTLGDGYMEGVHKYRDKYAADIVVLIQDNQTDSPGGKATYYSEDSEGRGFCTVRAECEKIYKYFSTSAQEWKYKYDYVLAHEIGHLLNARHDYGYENFQDGWQTIMTQPDPACPTRIPYWSSPNVFFEGKPVGTSLQNNDSVIRKTAENVANYRNANVFNIKNSGYGLLRINSILSDNNWLSMTGPVSPFDIEQGKDQDIAVKINWNLIKGVSKTGTIIVNSNDPEAPIQTVRITAKPSAVILTNSGTIYQGQTISQPVSLSENYVGLTKYQVNWPGSDLDLVIKTPSGQILDTSDERVVAFYEGETEDYYIIDSNETGDWNVDILGIDVDPDGEPYEFKVSKLWESGSLSNSPIVHAGNDKTIYKDETFNLSGTFTDPDYDEIHTARISWGDGTIEHKTLNYGILEGYHNYSEGGIYTVIVNVTDNKGGTGSNTMRVTVIPDRDRDGVIDSEDAFPDDPDEWEDTDSDGIGNNADTDDDNDEMPDDYENANGFDPLDAADAENDADNDGYTNVEEYLGESDPFDPTSIPETVYEDAEDGLTEQWEVSNKKSSRKILNVFDEERQSRVIEFSDPGMKEGYRLFNEDGELWHNTEEFIIDWSMKYAGNFMIVVDIETTEGQRFLRYRPLNKDGLGKNQYVDFGLGKDITDNQWHTFVRDLQADLKQAQPDNDILEVNGVIIRGSGRVDDIKLMRSIPITLEADESLFTNLNCLDNDKEGSVKNNTNAIVFALLDNIVGQLNY</sequence>
<dbReference type="InterPro" id="IPR035986">
    <property type="entry name" value="PKD_dom_sf"/>
</dbReference>
<organism evidence="5 6">
    <name type="scientific">Desulfonema limicola</name>
    <dbReference type="NCBI Taxonomy" id="45656"/>
    <lineage>
        <taxon>Bacteria</taxon>
        <taxon>Pseudomonadati</taxon>
        <taxon>Thermodesulfobacteriota</taxon>
        <taxon>Desulfobacteria</taxon>
        <taxon>Desulfobacterales</taxon>
        <taxon>Desulfococcaceae</taxon>
        <taxon>Desulfonema</taxon>
    </lineage>
</organism>
<dbReference type="EMBL" id="CP061799">
    <property type="protein sequence ID" value="QTA78780.1"/>
    <property type="molecule type" value="Genomic_DNA"/>
</dbReference>
<feature type="chain" id="PRO_5036718483" evidence="2">
    <location>
        <begin position="30"/>
        <end position="1179"/>
    </location>
</feature>
<dbReference type="KEGG" id="dli:dnl_10150"/>
<dbReference type="InterPro" id="IPR024361">
    <property type="entry name" value="BACON"/>
</dbReference>
<dbReference type="Gene3D" id="2.60.40.10">
    <property type="entry name" value="Immunoglobulins"/>
    <property type="match status" value="3"/>
</dbReference>
<keyword evidence="6" id="KW-1185">Reference proteome</keyword>
<evidence type="ECO:0000256" key="1">
    <source>
        <dbReference type="SAM" id="MobiDB-lite"/>
    </source>
</evidence>
<evidence type="ECO:0000313" key="6">
    <source>
        <dbReference type="Proteomes" id="UP000663720"/>
    </source>
</evidence>
<evidence type="ECO:0000313" key="5">
    <source>
        <dbReference type="EMBL" id="QTA78780.1"/>
    </source>
</evidence>
<evidence type="ECO:0000256" key="2">
    <source>
        <dbReference type="SAM" id="SignalP"/>
    </source>
</evidence>
<evidence type="ECO:0000259" key="4">
    <source>
        <dbReference type="Pfam" id="PF18911"/>
    </source>
</evidence>
<feature type="domain" description="BACON" evidence="3">
    <location>
        <begin position="182"/>
        <end position="245"/>
    </location>
</feature>
<dbReference type="InterPro" id="IPR000601">
    <property type="entry name" value="PKD_dom"/>
</dbReference>
<dbReference type="Proteomes" id="UP000663720">
    <property type="component" value="Chromosome"/>
</dbReference>
<feature type="domain" description="PKD" evidence="4">
    <location>
        <begin position="790"/>
        <end position="878"/>
    </location>
</feature>
<dbReference type="CDD" id="cd00146">
    <property type="entry name" value="PKD"/>
    <property type="match status" value="1"/>
</dbReference>
<evidence type="ECO:0000259" key="3">
    <source>
        <dbReference type="Pfam" id="PF13004"/>
    </source>
</evidence>
<dbReference type="Pfam" id="PF13004">
    <property type="entry name" value="BACON"/>
    <property type="match status" value="1"/>
</dbReference>
<dbReference type="GO" id="GO:0008237">
    <property type="term" value="F:metallopeptidase activity"/>
    <property type="evidence" value="ECO:0007669"/>
    <property type="project" value="InterPro"/>
</dbReference>
<feature type="compositionally biased region" description="Acidic residues" evidence="1">
    <location>
        <begin position="914"/>
        <end position="927"/>
    </location>
</feature>
<feature type="signal peptide" evidence="2">
    <location>
        <begin position="1"/>
        <end position="29"/>
    </location>
</feature>
<dbReference type="RefSeq" id="WP_207690603.1">
    <property type="nucleotide sequence ID" value="NZ_CP061799.1"/>
</dbReference>
<dbReference type="SUPFAM" id="SSF55486">
    <property type="entry name" value="Metalloproteases ('zincins'), catalytic domain"/>
    <property type="match status" value="1"/>
</dbReference>
<dbReference type="Pfam" id="PF13688">
    <property type="entry name" value="Reprolysin_5"/>
    <property type="match status" value="1"/>
</dbReference>
<dbReference type="InterPro" id="IPR013783">
    <property type="entry name" value="Ig-like_fold"/>
</dbReference>
<feature type="region of interest" description="Disordered" evidence="1">
    <location>
        <begin position="873"/>
        <end position="969"/>
    </location>
</feature>
<dbReference type="AlphaFoldDB" id="A0A975GF36"/>
<feature type="compositionally biased region" description="Acidic residues" evidence="1">
    <location>
        <begin position="936"/>
        <end position="946"/>
    </location>
</feature>
<accession>A0A975GF36</accession>
<dbReference type="Pfam" id="PF18911">
    <property type="entry name" value="PKD_4"/>
    <property type="match status" value="1"/>
</dbReference>
<dbReference type="InterPro" id="IPR028974">
    <property type="entry name" value="TSP_type-3_rpt"/>
</dbReference>
<keyword evidence="2" id="KW-0732">Signal</keyword>
<reference evidence="5" key="1">
    <citation type="journal article" date="2021" name="Microb. Physiol.">
        <title>Proteogenomic Insights into the Physiology of Marine, Sulfate-Reducing, Filamentous Desulfonema limicola and Desulfonema magnum.</title>
        <authorList>
            <person name="Schnaars V."/>
            <person name="Wohlbrand L."/>
            <person name="Scheve S."/>
            <person name="Hinrichs C."/>
            <person name="Reinhardt R."/>
            <person name="Rabus R."/>
        </authorList>
    </citation>
    <scope>NUCLEOTIDE SEQUENCE</scope>
    <source>
        <strain evidence="5">5ac10</strain>
    </source>
</reference>
<feature type="compositionally biased region" description="Acidic residues" evidence="1">
    <location>
        <begin position="888"/>
        <end position="906"/>
    </location>
</feature>
<dbReference type="Gene3D" id="3.40.390.10">
    <property type="entry name" value="Collagenase (Catalytic Domain)"/>
    <property type="match status" value="1"/>
</dbReference>